<dbReference type="Pfam" id="PF24924">
    <property type="entry name" value="DUF7745"/>
    <property type="match status" value="3"/>
</dbReference>
<keyword evidence="1" id="KW-0175">Coiled coil</keyword>
<organism evidence="3 4">
    <name type="scientific">Gossypium armourianum</name>
    <dbReference type="NCBI Taxonomy" id="34283"/>
    <lineage>
        <taxon>Eukaryota</taxon>
        <taxon>Viridiplantae</taxon>
        <taxon>Streptophyta</taxon>
        <taxon>Embryophyta</taxon>
        <taxon>Tracheophyta</taxon>
        <taxon>Spermatophyta</taxon>
        <taxon>Magnoliopsida</taxon>
        <taxon>eudicotyledons</taxon>
        <taxon>Gunneridae</taxon>
        <taxon>Pentapetalae</taxon>
        <taxon>rosids</taxon>
        <taxon>malvids</taxon>
        <taxon>Malvales</taxon>
        <taxon>Malvaceae</taxon>
        <taxon>Malvoideae</taxon>
        <taxon>Gossypium</taxon>
    </lineage>
</organism>
<proteinExistence type="predicted"/>
<feature type="domain" description="DUF7745" evidence="2">
    <location>
        <begin position="172"/>
        <end position="235"/>
    </location>
</feature>
<evidence type="ECO:0000313" key="3">
    <source>
        <dbReference type="EMBL" id="MBA0844982.1"/>
    </source>
</evidence>
<comment type="caution">
    <text evidence="3">The sequence shown here is derived from an EMBL/GenBank/DDBJ whole genome shotgun (WGS) entry which is preliminary data.</text>
</comment>
<feature type="coiled-coil region" evidence="1">
    <location>
        <begin position="399"/>
        <end position="452"/>
    </location>
</feature>
<evidence type="ECO:0000256" key="1">
    <source>
        <dbReference type="SAM" id="Coils"/>
    </source>
</evidence>
<dbReference type="AlphaFoldDB" id="A0A7J9KES3"/>
<name>A0A7J9KES3_9ROSI</name>
<protein>
    <recommendedName>
        <fullName evidence="2">DUF7745 domain-containing protein</fullName>
    </recommendedName>
</protein>
<feature type="non-terminal residue" evidence="3">
    <location>
        <position position="1"/>
    </location>
</feature>
<sequence>MFSPEPNSLDMENGFLDKVEDNAAIRMWSEKTQLEKGDSLARGYTSELWDYTCISVTRNNLQELKAIWDHWNDETKQLFNSSYGDLPYLLDIKVDEHLFRAFAQYWNPAYSCFTFGKVDLVPTIEEYTALLRCPKIQADKVYSRAVNVPTFVKKLMNVTGMSEQWVTAREKVDVFALSIYGLVIFPRALGYVDEATSNLFDRLDKRVMPVPTILAETFKSLNACRRMGEGRFIGCNLHEGDIEWRALWLLPNEILYRCGNFDWVPLLGIWGAVGYALLMVLRQYRSRQFILATQGLAGFEFSYKDNGYKKNIREITSAWDQTRRMKRLAVGPMTTPEYIEWWQDFEKRNAELEKKIEQLEEEKIHLGLDVDGKPQNSGVKRFGKKRSRLMDGKRNSERVAELERSLHQYRSRNSAMELRASLSKIEEIKGKIEELESALRSCEIRTEYLETNESCQSELHHLQSQVKNRDRIMGEAVVQIRE</sequence>
<reference evidence="3 4" key="1">
    <citation type="journal article" date="2019" name="Genome Biol. Evol.">
        <title>Insights into the evolution of the New World diploid cottons (Gossypium, subgenus Houzingenia) based on genome sequencing.</title>
        <authorList>
            <person name="Grover C.E."/>
            <person name="Arick M.A. 2nd"/>
            <person name="Thrash A."/>
            <person name="Conover J.L."/>
            <person name="Sanders W.S."/>
            <person name="Peterson D.G."/>
            <person name="Frelichowski J.E."/>
            <person name="Scheffler J.A."/>
            <person name="Scheffler B.E."/>
            <person name="Wendel J.F."/>
        </authorList>
    </citation>
    <scope>NUCLEOTIDE SEQUENCE [LARGE SCALE GENOMIC DNA]</scope>
    <source>
        <strain evidence="3">6</strain>
        <tissue evidence="3">Leaf</tissue>
    </source>
</reference>
<dbReference type="PANTHER" id="PTHR48200">
    <property type="entry name" value="PROTEIN, PUTATIVE-RELATED"/>
    <property type="match status" value="1"/>
</dbReference>
<evidence type="ECO:0000313" key="4">
    <source>
        <dbReference type="Proteomes" id="UP000593575"/>
    </source>
</evidence>
<keyword evidence="4" id="KW-1185">Reference proteome</keyword>
<dbReference type="Proteomes" id="UP000593575">
    <property type="component" value="Unassembled WGS sequence"/>
</dbReference>
<dbReference type="PANTHER" id="PTHR48200:SF1">
    <property type="entry name" value="AMINOTRANSFERASE-LIKE PLANT MOBILE DOMAIN-CONTAINING PROTEIN"/>
    <property type="match status" value="1"/>
</dbReference>
<evidence type="ECO:0000259" key="2">
    <source>
        <dbReference type="Pfam" id="PF24924"/>
    </source>
</evidence>
<dbReference type="EMBL" id="JABFAE010411863">
    <property type="protein sequence ID" value="MBA0844982.1"/>
    <property type="molecule type" value="Genomic_DNA"/>
</dbReference>
<feature type="coiled-coil region" evidence="1">
    <location>
        <begin position="342"/>
        <end position="369"/>
    </location>
</feature>
<feature type="domain" description="DUF7745" evidence="2">
    <location>
        <begin position="236"/>
        <end position="341"/>
    </location>
</feature>
<feature type="domain" description="DUF7745" evidence="2">
    <location>
        <begin position="66"/>
        <end position="165"/>
    </location>
</feature>
<dbReference type="InterPro" id="IPR056647">
    <property type="entry name" value="DUF7745"/>
</dbReference>
<accession>A0A7J9KES3</accession>
<gene>
    <name evidence="3" type="ORF">Goarm_022792</name>
</gene>